<dbReference type="Gene3D" id="2.30.29.30">
    <property type="entry name" value="Pleckstrin-homology domain (PH domain)/Phosphotyrosine-binding domain (PTB)"/>
    <property type="match status" value="1"/>
</dbReference>
<evidence type="ECO:0000313" key="10">
    <source>
        <dbReference type="WBParaSite" id="TMUE_3000011572.1"/>
    </source>
</evidence>
<comment type="subcellular location">
    <subcellularLocation>
        <location evidence="1">Nucleus</location>
    </subcellularLocation>
</comment>
<dbReference type="WBParaSite" id="TMUE_3000011572.1">
    <property type="protein sequence ID" value="TMUE_3000011572.1"/>
    <property type="gene ID" value="WBGene00291739"/>
</dbReference>
<organism evidence="9 10">
    <name type="scientific">Trichuris muris</name>
    <name type="common">Mouse whipworm</name>
    <dbReference type="NCBI Taxonomy" id="70415"/>
    <lineage>
        <taxon>Eukaryota</taxon>
        <taxon>Metazoa</taxon>
        <taxon>Ecdysozoa</taxon>
        <taxon>Nematoda</taxon>
        <taxon>Enoplea</taxon>
        <taxon>Dorylaimia</taxon>
        <taxon>Trichinellida</taxon>
        <taxon>Trichuridae</taxon>
        <taxon>Trichuris</taxon>
    </lineage>
</organism>
<feature type="compositionally biased region" description="Pro residues" evidence="5">
    <location>
        <begin position="332"/>
        <end position="341"/>
    </location>
</feature>
<dbReference type="AlphaFoldDB" id="A0A5S6QXE9"/>
<name>A0A5S6QXE9_TRIMR</name>
<dbReference type="InterPro" id="IPR000095">
    <property type="entry name" value="CRIB_dom"/>
</dbReference>
<evidence type="ECO:0000256" key="1">
    <source>
        <dbReference type="ARBA" id="ARBA00004123"/>
    </source>
</evidence>
<dbReference type="PANTHER" id="PTHR11202">
    <property type="entry name" value="SPROUTY-RELATED, EVH1 DOMAIN-CONTAINING PROTEIN FAMILY MEMBER"/>
    <property type="match status" value="1"/>
</dbReference>
<dbReference type="Gene3D" id="6.10.280.150">
    <property type="match status" value="1"/>
</dbReference>
<keyword evidence="9" id="KW-1185">Reference proteome</keyword>
<evidence type="ECO:0000259" key="6">
    <source>
        <dbReference type="PROSITE" id="PS50108"/>
    </source>
</evidence>
<feature type="region of interest" description="Disordered" evidence="5">
    <location>
        <begin position="487"/>
        <end position="513"/>
    </location>
</feature>
<evidence type="ECO:0000256" key="4">
    <source>
        <dbReference type="ARBA" id="ARBA00023242"/>
    </source>
</evidence>
<dbReference type="PROSITE" id="PS50108">
    <property type="entry name" value="CRIB"/>
    <property type="match status" value="1"/>
</dbReference>
<keyword evidence="3" id="KW-0677">Repeat</keyword>
<dbReference type="SMART" id="SM00285">
    <property type="entry name" value="PBD"/>
    <property type="match status" value="1"/>
</dbReference>
<evidence type="ECO:0000259" key="7">
    <source>
        <dbReference type="PROSITE" id="PS50229"/>
    </source>
</evidence>
<feature type="compositionally biased region" description="Acidic residues" evidence="5">
    <location>
        <begin position="496"/>
        <end position="513"/>
    </location>
</feature>
<dbReference type="GO" id="GO:0005634">
    <property type="term" value="C:nucleus"/>
    <property type="evidence" value="ECO:0007669"/>
    <property type="project" value="UniProtKB-SubCell"/>
</dbReference>
<dbReference type="FunFam" id="2.30.29.30:FF:000130">
    <property type="entry name" value="neural Wiskott-Aldrich syndrome protein"/>
    <property type="match status" value="1"/>
</dbReference>
<dbReference type="Pfam" id="PF00786">
    <property type="entry name" value="PBD"/>
    <property type="match status" value="1"/>
</dbReference>
<dbReference type="Pfam" id="PF02205">
    <property type="entry name" value="WH2"/>
    <property type="match status" value="1"/>
</dbReference>
<dbReference type="Proteomes" id="UP000046395">
    <property type="component" value="Unassembled WGS sequence"/>
</dbReference>
<feature type="domain" description="WH2" evidence="8">
    <location>
        <begin position="440"/>
        <end position="457"/>
    </location>
</feature>
<feature type="region of interest" description="Disordered" evidence="5">
    <location>
        <begin position="278"/>
        <end position="404"/>
    </location>
</feature>
<dbReference type="PANTHER" id="PTHR11202:SF36">
    <property type="entry name" value="ACTIN NUCLEATION-PROMOTING FACTOR WASL"/>
    <property type="match status" value="1"/>
</dbReference>
<sequence>MDHVTTRKRFPQNHASLLLSQEENDALFRCLGDNNYTLATAVVQLLSAEPPSRDQWTKKHVGVVCLVKDYSAHGYFLRMYDIVNGFLLWEQFMFDEFYSNRLCDELIAFEGDNCVYGLNFSSTDEAAEFKRALDLKVQALQKRIARKTAQSHGSAAASYGRSNAYTPKFTPVTNMGVVMPSNCGIVVKTKPKNRKHKKRITKEEIGEPTNFEHRVHVGWNPETGYAGHAVTDENEPDIQAILRMVNLPTDFKADKKAVYSVINQFGGVEAVMRDLEHGQRSKVNDHTPSPPPLPSRNHARPKEARQPKPILPVTTQSLLHNNVNRRTECSTNPPPPPPPPLLSSSLRTSPPPSYVEATAHVPPTARTESTNDQPAVSTAAAPPPPPPPLVLFQSDESTPSGQASNARADLLAEIRRGKALKRVDVSPAATGATKKEPQSERTELMNQIAQGVSLKPVDKVQTKTDPAPPTEELNGIAGALARALLERRNQMTAADESSEDDEEDEDDDEEWDD</sequence>
<dbReference type="PROSITE" id="PS51082">
    <property type="entry name" value="WH2"/>
    <property type="match status" value="2"/>
</dbReference>
<evidence type="ECO:0000256" key="3">
    <source>
        <dbReference type="ARBA" id="ARBA00022737"/>
    </source>
</evidence>
<feature type="domain" description="CRIB" evidence="6">
    <location>
        <begin position="205"/>
        <end position="218"/>
    </location>
</feature>
<dbReference type="STRING" id="70415.A0A5S6QXE9"/>
<keyword evidence="4" id="KW-0539">Nucleus</keyword>
<evidence type="ECO:0000313" key="9">
    <source>
        <dbReference type="Proteomes" id="UP000046395"/>
    </source>
</evidence>
<dbReference type="InterPro" id="IPR033927">
    <property type="entry name" value="WASPfam_EVH1"/>
</dbReference>
<dbReference type="SUPFAM" id="SSF50729">
    <property type="entry name" value="PH domain-like"/>
    <property type="match status" value="1"/>
</dbReference>
<proteinExistence type="predicted"/>
<accession>A0A5S6QXE9</accession>
<dbReference type="SMART" id="SM00461">
    <property type="entry name" value="WH1"/>
    <property type="match status" value="1"/>
</dbReference>
<dbReference type="GO" id="GO:0003779">
    <property type="term" value="F:actin binding"/>
    <property type="evidence" value="ECO:0007669"/>
    <property type="project" value="InterPro"/>
</dbReference>
<feature type="domain" description="WH2" evidence="8">
    <location>
        <begin position="406"/>
        <end position="423"/>
    </location>
</feature>
<feature type="domain" description="WH1" evidence="7">
    <location>
        <begin position="30"/>
        <end position="140"/>
    </location>
</feature>
<evidence type="ECO:0000256" key="2">
    <source>
        <dbReference type="ARBA" id="ARBA00022553"/>
    </source>
</evidence>
<feature type="region of interest" description="Disordered" evidence="5">
    <location>
        <begin position="452"/>
        <end position="475"/>
    </location>
</feature>
<feature type="compositionally biased region" description="Polar residues" evidence="5">
    <location>
        <begin position="366"/>
        <end position="376"/>
    </location>
</feature>
<dbReference type="PROSITE" id="PS50229">
    <property type="entry name" value="WH1"/>
    <property type="match status" value="1"/>
</dbReference>
<dbReference type="CDD" id="cd01205">
    <property type="entry name" value="EVH1_WASP-like"/>
    <property type="match status" value="1"/>
</dbReference>
<protein>
    <submittedName>
        <fullName evidence="10">WH1 domain-containing protein</fullName>
    </submittedName>
</protein>
<dbReference type="InterPro" id="IPR003124">
    <property type="entry name" value="WH2_dom"/>
</dbReference>
<dbReference type="InterPro" id="IPR000697">
    <property type="entry name" value="WH1/EVH1_dom"/>
</dbReference>
<feature type="compositionally biased region" description="Polar residues" evidence="5">
    <location>
        <begin position="394"/>
        <end position="404"/>
    </location>
</feature>
<dbReference type="SMART" id="SM00246">
    <property type="entry name" value="WH2"/>
    <property type="match status" value="2"/>
</dbReference>
<dbReference type="InterPro" id="IPR011993">
    <property type="entry name" value="PH-like_dom_sf"/>
</dbReference>
<evidence type="ECO:0000259" key="8">
    <source>
        <dbReference type="PROSITE" id="PS51082"/>
    </source>
</evidence>
<feature type="compositionally biased region" description="Polar residues" evidence="5">
    <location>
        <begin position="313"/>
        <end position="324"/>
    </location>
</feature>
<evidence type="ECO:0000256" key="5">
    <source>
        <dbReference type="SAM" id="MobiDB-lite"/>
    </source>
</evidence>
<dbReference type="Pfam" id="PF00568">
    <property type="entry name" value="WH1"/>
    <property type="match status" value="1"/>
</dbReference>
<dbReference type="InterPro" id="IPR036936">
    <property type="entry name" value="CRIB_dom_sf"/>
</dbReference>
<keyword evidence="2" id="KW-0597">Phosphoprotein</keyword>
<dbReference type="Gene3D" id="3.90.810.10">
    <property type="entry name" value="CRIB domain"/>
    <property type="match status" value="1"/>
</dbReference>
<reference evidence="10" key="1">
    <citation type="submission" date="2019-12" db="UniProtKB">
        <authorList>
            <consortium name="WormBaseParasite"/>
        </authorList>
    </citation>
    <scope>IDENTIFICATION</scope>
</reference>